<feature type="compositionally biased region" description="Basic and acidic residues" evidence="1">
    <location>
        <begin position="202"/>
        <end position="214"/>
    </location>
</feature>
<dbReference type="EMBL" id="JAAMPC010000007">
    <property type="protein sequence ID" value="KAG2304488.1"/>
    <property type="molecule type" value="Genomic_DNA"/>
</dbReference>
<reference evidence="2 3" key="1">
    <citation type="submission" date="2020-02" db="EMBL/GenBank/DDBJ databases">
        <authorList>
            <person name="Ma Q."/>
            <person name="Huang Y."/>
            <person name="Song X."/>
            <person name="Pei D."/>
        </authorList>
    </citation>
    <scope>NUCLEOTIDE SEQUENCE [LARGE SCALE GENOMIC DNA]</scope>
    <source>
        <strain evidence="2">Sxm20200214</strain>
        <tissue evidence="2">Leaf</tissue>
    </source>
</reference>
<dbReference type="Proteomes" id="UP000886595">
    <property type="component" value="Unassembled WGS sequence"/>
</dbReference>
<sequence length="228" mass="26194">MSKKSLICMYLAGLNEKIRNSLKDSEFSTLEKLMEYARLAELPIQQGHPGGFQKKEFSSFEELIESALLAENPIEQKSSTVDEYVDFFINHDVFKRHDATTLMSMFRDGLKDEIREALGKTEFSTLEELIESAQEAEEILVTSSNTSEEAVREMDPELRDIFGFSDGNDEKEDTYDPNWCMDESEEHCVEEDLTDDTLSSGEFRETEYRDKDPAEQPENDSQTGFDKD</sequence>
<comment type="caution">
    <text evidence="2">The sequence shown here is derived from an EMBL/GenBank/DDBJ whole genome shotgun (WGS) entry which is preliminary data.</text>
</comment>
<feature type="compositionally biased region" description="Polar residues" evidence="1">
    <location>
        <begin position="219"/>
        <end position="228"/>
    </location>
</feature>
<evidence type="ECO:0000313" key="3">
    <source>
        <dbReference type="Proteomes" id="UP000886595"/>
    </source>
</evidence>
<organism evidence="2 3">
    <name type="scientific">Brassica carinata</name>
    <name type="common">Ethiopian mustard</name>
    <name type="synonym">Abyssinian cabbage</name>
    <dbReference type="NCBI Taxonomy" id="52824"/>
    <lineage>
        <taxon>Eukaryota</taxon>
        <taxon>Viridiplantae</taxon>
        <taxon>Streptophyta</taxon>
        <taxon>Embryophyta</taxon>
        <taxon>Tracheophyta</taxon>
        <taxon>Spermatophyta</taxon>
        <taxon>Magnoliopsida</taxon>
        <taxon>eudicotyledons</taxon>
        <taxon>Gunneridae</taxon>
        <taxon>Pentapetalae</taxon>
        <taxon>rosids</taxon>
        <taxon>malvids</taxon>
        <taxon>Brassicales</taxon>
        <taxon>Brassicaceae</taxon>
        <taxon>Brassiceae</taxon>
        <taxon>Brassica</taxon>
    </lineage>
</organism>
<protein>
    <submittedName>
        <fullName evidence="2">Uncharacterized protein</fullName>
    </submittedName>
</protein>
<evidence type="ECO:0000256" key="1">
    <source>
        <dbReference type="SAM" id="MobiDB-lite"/>
    </source>
</evidence>
<proteinExistence type="predicted"/>
<feature type="region of interest" description="Disordered" evidence="1">
    <location>
        <begin position="163"/>
        <end position="228"/>
    </location>
</feature>
<gene>
    <name evidence="2" type="ORF">Bca52824_033139</name>
</gene>
<evidence type="ECO:0000313" key="2">
    <source>
        <dbReference type="EMBL" id="KAG2304488.1"/>
    </source>
</evidence>
<name>A0A8X7SE67_BRACI</name>
<accession>A0A8X7SE67</accession>
<dbReference type="AlphaFoldDB" id="A0A8X7SE67"/>
<feature type="compositionally biased region" description="Acidic residues" evidence="1">
    <location>
        <begin position="182"/>
        <end position="195"/>
    </location>
</feature>
<keyword evidence="3" id="KW-1185">Reference proteome</keyword>